<evidence type="ECO:0000313" key="2">
    <source>
        <dbReference type="Proteomes" id="UP000234681"/>
    </source>
</evidence>
<gene>
    <name evidence="1" type="ORF">rCG_44715</name>
</gene>
<organism evidence="1 2">
    <name type="scientific">Rattus norvegicus</name>
    <name type="common">Rat</name>
    <dbReference type="NCBI Taxonomy" id="10116"/>
    <lineage>
        <taxon>Eukaryota</taxon>
        <taxon>Metazoa</taxon>
        <taxon>Chordata</taxon>
        <taxon>Craniata</taxon>
        <taxon>Vertebrata</taxon>
        <taxon>Euteleostomi</taxon>
        <taxon>Mammalia</taxon>
        <taxon>Eutheria</taxon>
        <taxon>Euarchontoglires</taxon>
        <taxon>Glires</taxon>
        <taxon>Rodentia</taxon>
        <taxon>Myomorpha</taxon>
        <taxon>Muroidea</taxon>
        <taxon>Muridae</taxon>
        <taxon>Murinae</taxon>
        <taxon>Rattus</taxon>
    </lineage>
</organism>
<evidence type="ECO:0000313" key="1">
    <source>
        <dbReference type="EMBL" id="EDM10402.1"/>
    </source>
</evidence>
<proteinExistence type="predicted"/>
<reference evidence="2" key="1">
    <citation type="submission" date="2005-09" db="EMBL/GenBank/DDBJ databases">
        <authorList>
            <person name="Mural R.J."/>
            <person name="Li P.W."/>
            <person name="Adams M.D."/>
            <person name="Amanatides P.G."/>
            <person name="Baden-Tillson H."/>
            <person name="Barnstead M."/>
            <person name="Chin S.H."/>
            <person name="Dew I."/>
            <person name="Evans C.A."/>
            <person name="Ferriera S."/>
            <person name="Flanigan M."/>
            <person name="Fosler C."/>
            <person name="Glodek A."/>
            <person name="Gu Z."/>
            <person name="Holt R.A."/>
            <person name="Jennings D."/>
            <person name="Kraft C.L."/>
            <person name="Lu F."/>
            <person name="Nguyen T."/>
            <person name="Nusskern D.R."/>
            <person name="Pfannkoch C.M."/>
            <person name="Sitter C."/>
            <person name="Sutton G.G."/>
            <person name="Venter J.C."/>
            <person name="Wang Z."/>
            <person name="Woodage T."/>
            <person name="Zheng X.H."/>
            <person name="Zhong F."/>
        </authorList>
    </citation>
    <scope>NUCLEOTIDE SEQUENCE [LARGE SCALE GENOMIC DNA]</scope>
    <source>
        <strain>BN</strain>
        <strain evidence="2">Sprague-Dawley</strain>
    </source>
</reference>
<dbReference type="AlphaFoldDB" id="A6I5U4"/>
<accession>A6I5U4</accession>
<protein>
    <submittedName>
        <fullName evidence="1">RCG44715</fullName>
    </submittedName>
</protein>
<dbReference type="Proteomes" id="UP000234681">
    <property type="component" value="Chromosome 2"/>
</dbReference>
<name>A6I5U4_RAT</name>
<dbReference type="EMBL" id="CH473955">
    <property type="protein sequence ID" value="EDM10402.1"/>
    <property type="molecule type" value="Genomic_DNA"/>
</dbReference>
<sequence>MSICTCVHVNIHEYITQMQNMFLILHHAIWDIICCCINFRQNVSVSSSLEGRMISCTALVTTNR</sequence>